<reference evidence="1" key="1">
    <citation type="submission" date="2021-01" db="EMBL/GenBank/DDBJ databases">
        <authorList>
            <consortium name="Genoscope - CEA"/>
            <person name="William W."/>
        </authorList>
    </citation>
    <scope>NUCLEOTIDE SEQUENCE</scope>
</reference>
<protein>
    <submittedName>
        <fullName evidence="1">Uncharacterized protein</fullName>
    </submittedName>
</protein>
<gene>
    <name evidence="1" type="ORF">POCTA_138.1.T1430010</name>
</gene>
<comment type="caution">
    <text evidence="1">The sequence shown here is derived from an EMBL/GenBank/DDBJ whole genome shotgun (WGS) entry which is preliminary data.</text>
</comment>
<accession>A0A8S1Y4V1</accession>
<evidence type="ECO:0000313" key="2">
    <source>
        <dbReference type="Proteomes" id="UP000683925"/>
    </source>
</evidence>
<proteinExistence type="predicted"/>
<sequence>MSLTLNLGYVPTEITSIKGDLQILYKSTFNLVIMNGKLLQDINTLNYSISHQIQYNTFAQHYKPVKVTYSKKYDIYFILFDDWQIYILSSNLVFFNKISVITSYPIAIQFIDETISLYVVQDSKIEQIFMEIKKTSLQIKVILLNKLCFTNSNKYFIGFSLQHSLIFLWEQNTLKVYSQNYQLISEKINITNYKNSITCLLYFPALYYIICGTKDGKIYTWTLYNQNQPINIFEIEHGSNVDQLQNDKNDENMFWASSNNEISLYSIKTWQCLQIYKIGLQYKHLFIINQYRLFACFHQSLYILNRQLEQRLLYQHKSDIRCLIEGISDPQFLFDNNSLIQMLSPNKFNTHYIKTKQTIIQAHFVQETYYFLTEASDILKFQGETINIVISGDRLHNSEGALVKNKIINLKFIEIDFNQVYLFVYIQQGQILLFKLPNFNRSISELNYNRCSIKLSTIFKVLNNDICILTIDEHNVFKLLKMKDNNIQLLKQFTFKIEIKKWLSLQNNIFILTNSGELSKFKYQNDDFQQSIIEIDGDEYYYNDFQVYLEPKIIIGSQSQMLVLMSFKKIILRQINLDTSLLNYGYFNKHLILCLQNELSVIEDQRLSFTYEQLKDVNSNRKIIEQCGFEIFEKGRDKIHISQKEKSTQLIKNESILQAKKQIKIQSNTIKVIPNAEKQAIQKYQQVTQSSFYNANDSTQRGRIKSRNQQILNNQQHESNVNITASQCRPWTQSSFNKTKQYILQQSSSVESNQFKELDALYQPAIPLIKQTRKNTLAEQFLESRLKKRKFKTRRDLTMNKIVQRNIRILSFC</sequence>
<dbReference type="Proteomes" id="UP000683925">
    <property type="component" value="Unassembled WGS sequence"/>
</dbReference>
<name>A0A8S1Y4V1_PAROT</name>
<evidence type="ECO:0000313" key="1">
    <source>
        <dbReference type="EMBL" id="CAD8208008.1"/>
    </source>
</evidence>
<dbReference type="AlphaFoldDB" id="A0A8S1Y4V1"/>
<dbReference type="OrthoDB" id="290079at2759"/>
<organism evidence="1 2">
    <name type="scientific">Paramecium octaurelia</name>
    <dbReference type="NCBI Taxonomy" id="43137"/>
    <lineage>
        <taxon>Eukaryota</taxon>
        <taxon>Sar</taxon>
        <taxon>Alveolata</taxon>
        <taxon>Ciliophora</taxon>
        <taxon>Intramacronucleata</taxon>
        <taxon>Oligohymenophorea</taxon>
        <taxon>Peniculida</taxon>
        <taxon>Parameciidae</taxon>
        <taxon>Paramecium</taxon>
    </lineage>
</organism>
<keyword evidence="2" id="KW-1185">Reference proteome</keyword>
<dbReference type="OMA" id="NQPINIF"/>
<dbReference type="EMBL" id="CAJJDP010000144">
    <property type="protein sequence ID" value="CAD8208008.1"/>
    <property type="molecule type" value="Genomic_DNA"/>
</dbReference>